<protein>
    <submittedName>
        <fullName evidence="3">Uncharacterized protein</fullName>
    </submittedName>
</protein>
<organism evidence="3 4">
    <name type="scientific">Orbilia blumenaviensis</name>
    <dbReference type="NCBI Taxonomy" id="1796055"/>
    <lineage>
        <taxon>Eukaryota</taxon>
        <taxon>Fungi</taxon>
        <taxon>Dikarya</taxon>
        <taxon>Ascomycota</taxon>
        <taxon>Pezizomycotina</taxon>
        <taxon>Orbiliomycetes</taxon>
        <taxon>Orbiliales</taxon>
        <taxon>Orbiliaceae</taxon>
        <taxon>Orbilia</taxon>
    </lineage>
</organism>
<gene>
    <name evidence="3" type="ORF">TWF730_010254</name>
</gene>
<keyword evidence="4" id="KW-1185">Reference proteome</keyword>
<name>A0AAV9UMN9_9PEZI</name>
<keyword evidence="2" id="KW-0812">Transmembrane</keyword>
<dbReference type="EMBL" id="JAVHNS010000008">
    <property type="protein sequence ID" value="KAK6345911.1"/>
    <property type="molecule type" value="Genomic_DNA"/>
</dbReference>
<feature type="compositionally biased region" description="Low complexity" evidence="1">
    <location>
        <begin position="124"/>
        <end position="149"/>
    </location>
</feature>
<reference evidence="3 4" key="1">
    <citation type="submission" date="2019-10" db="EMBL/GenBank/DDBJ databases">
        <authorList>
            <person name="Palmer J.M."/>
        </authorList>
    </citation>
    <scope>NUCLEOTIDE SEQUENCE [LARGE SCALE GENOMIC DNA]</scope>
    <source>
        <strain evidence="3 4">TWF730</strain>
    </source>
</reference>
<dbReference type="AlphaFoldDB" id="A0AAV9UMN9"/>
<evidence type="ECO:0000313" key="3">
    <source>
        <dbReference type="EMBL" id="KAK6345911.1"/>
    </source>
</evidence>
<keyword evidence="2" id="KW-0472">Membrane</keyword>
<evidence type="ECO:0000256" key="1">
    <source>
        <dbReference type="SAM" id="MobiDB-lite"/>
    </source>
</evidence>
<feature type="transmembrane region" description="Helical" evidence="2">
    <location>
        <begin position="52"/>
        <end position="76"/>
    </location>
</feature>
<evidence type="ECO:0000313" key="4">
    <source>
        <dbReference type="Proteomes" id="UP001373714"/>
    </source>
</evidence>
<accession>A0AAV9UMN9</accession>
<comment type="caution">
    <text evidence="3">The sequence shown here is derived from an EMBL/GenBank/DDBJ whole genome shotgun (WGS) entry which is preliminary data.</text>
</comment>
<feature type="region of interest" description="Disordered" evidence="1">
    <location>
        <begin position="87"/>
        <end position="160"/>
    </location>
</feature>
<sequence>MQPAHPQPVPSASGLPNGSGLPNDVAKPLGVGGIEYSALRPIKTICGMRRRVFFVILAVAIVAIVAGLSAGLGVALSKNNNSPSTVTVTAGAGAGEDSPGRTTSNGADSRTDPSEGASNPFGRATSTTSSRTSTPADATSTPSNPSASTTPPPGSEPAVATQFPIETGFWTITFSKYSTSGNLCSYFNNIHPVSTVVEPWVQGSVDRGYRASWQQTSSQVVLDKPSTTVTIQGERYSATATFLAQAVTNVPAWDFEKTIVPTVFGCEFRGSVHLLFEETGRMRYVYSVNLGAGDVCTIEDQTMPEGSSCSLFWRLVKSN</sequence>
<evidence type="ECO:0000256" key="2">
    <source>
        <dbReference type="SAM" id="Phobius"/>
    </source>
</evidence>
<dbReference type="Proteomes" id="UP001373714">
    <property type="component" value="Unassembled WGS sequence"/>
</dbReference>
<feature type="region of interest" description="Disordered" evidence="1">
    <location>
        <begin position="1"/>
        <end position="21"/>
    </location>
</feature>
<keyword evidence="2" id="KW-1133">Transmembrane helix</keyword>
<proteinExistence type="predicted"/>